<feature type="region of interest" description="Disordered" evidence="5">
    <location>
        <begin position="26"/>
        <end position="80"/>
    </location>
</feature>
<evidence type="ECO:0000313" key="7">
    <source>
        <dbReference type="EMBL" id="MFE8698517.1"/>
    </source>
</evidence>
<dbReference type="InterPro" id="IPR050330">
    <property type="entry name" value="Bact_OuterMem_StrucFunc"/>
</dbReference>
<feature type="domain" description="OmpA-like" evidence="6">
    <location>
        <begin position="94"/>
        <end position="212"/>
    </location>
</feature>
<dbReference type="PROSITE" id="PS51257">
    <property type="entry name" value="PROKAR_LIPOPROTEIN"/>
    <property type="match status" value="1"/>
</dbReference>
<dbReference type="InterPro" id="IPR036737">
    <property type="entry name" value="OmpA-like_sf"/>
</dbReference>
<feature type="compositionally biased region" description="Basic and acidic residues" evidence="5">
    <location>
        <begin position="195"/>
        <end position="214"/>
    </location>
</feature>
<dbReference type="Gene3D" id="3.30.1330.60">
    <property type="entry name" value="OmpA-like domain"/>
    <property type="match status" value="1"/>
</dbReference>
<organism evidence="7 8">
    <name type="scientific">Cytobacillus mangrovibacter</name>
    <dbReference type="NCBI Taxonomy" id="3299024"/>
    <lineage>
        <taxon>Bacteria</taxon>
        <taxon>Bacillati</taxon>
        <taxon>Bacillota</taxon>
        <taxon>Bacilli</taxon>
        <taxon>Bacillales</taxon>
        <taxon>Bacillaceae</taxon>
        <taxon>Cytobacillus</taxon>
    </lineage>
</organism>
<feature type="compositionally biased region" description="Basic and acidic residues" evidence="5">
    <location>
        <begin position="26"/>
        <end position="49"/>
    </location>
</feature>
<evidence type="ECO:0000256" key="4">
    <source>
        <dbReference type="PROSITE-ProRule" id="PRU00473"/>
    </source>
</evidence>
<dbReference type="InterPro" id="IPR006665">
    <property type="entry name" value="OmpA-like"/>
</dbReference>
<reference evidence="7 8" key="1">
    <citation type="submission" date="2024-08" db="EMBL/GenBank/DDBJ databases">
        <title>Two novel Cytobacillus novel species.</title>
        <authorList>
            <person name="Liu G."/>
        </authorList>
    </citation>
    <scope>NUCLEOTIDE SEQUENCE [LARGE SCALE GENOMIC DNA]</scope>
    <source>
        <strain evidence="7 8">FJAT-53684</strain>
    </source>
</reference>
<evidence type="ECO:0000256" key="1">
    <source>
        <dbReference type="ARBA" id="ARBA00004442"/>
    </source>
</evidence>
<keyword evidence="2 4" id="KW-0472">Membrane</keyword>
<dbReference type="PANTHER" id="PTHR30329:SF21">
    <property type="entry name" value="LIPOPROTEIN YIAD-RELATED"/>
    <property type="match status" value="1"/>
</dbReference>
<dbReference type="EMBL" id="JBIACJ010000016">
    <property type="protein sequence ID" value="MFE8698517.1"/>
    <property type="molecule type" value="Genomic_DNA"/>
</dbReference>
<accession>A0ABW6K2W2</accession>
<evidence type="ECO:0000256" key="3">
    <source>
        <dbReference type="ARBA" id="ARBA00023237"/>
    </source>
</evidence>
<protein>
    <submittedName>
        <fullName evidence="7">OmpA family protein</fullName>
    </submittedName>
</protein>
<comment type="caution">
    <text evidence="7">The sequence shown here is derived from an EMBL/GenBank/DDBJ whole genome shotgun (WGS) entry which is preliminary data.</text>
</comment>
<dbReference type="InterPro" id="IPR006664">
    <property type="entry name" value="OMP_bac"/>
</dbReference>
<dbReference type="SUPFAM" id="SSF103088">
    <property type="entry name" value="OmpA-like"/>
    <property type="match status" value="1"/>
</dbReference>
<evidence type="ECO:0000313" key="8">
    <source>
        <dbReference type="Proteomes" id="UP001601058"/>
    </source>
</evidence>
<comment type="subcellular location">
    <subcellularLocation>
        <location evidence="1">Cell outer membrane</location>
    </subcellularLocation>
</comment>
<proteinExistence type="predicted"/>
<evidence type="ECO:0000259" key="6">
    <source>
        <dbReference type="PROSITE" id="PS51123"/>
    </source>
</evidence>
<evidence type="ECO:0000256" key="5">
    <source>
        <dbReference type="SAM" id="MobiDB-lite"/>
    </source>
</evidence>
<dbReference type="Proteomes" id="UP001601058">
    <property type="component" value="Unassembled WGS sequence"/>
</dbReference>
<evidence type="ECO:0000256" key="2">
    <source>
        <dbReference type="ARBA" id="ARBA00023136"/>
    </source>
</evidence>
<keyword evidence="3" id="KW-0998">Cell outer membrane</keyword>
<dbReference type="RefSeq" id="WP_389223013.1">
    <property type="nucleotide sequence ID" value="NZ_JBIACJ010000016.1"/>
</dbReference>
<name>A0ABW6K2W2_9BACI</name>
<keyword evidence="8" id="KW-1185">Reference proteome</keyword>
<dbReference type="CDD" id="cd07185">
    <property type="entry name" value="OmpA_C-like"/>
    <property type="match status" value="1"/>
</dbReference>
<dbReference type="PROSITE" id="PS51123">
    <property type="entry name" value="OMPA_2"/>
    <property type="match status" value="1"/>
</dbReference>
<sequence length="214" mass="23963">MKFSRVIIFIIAGLFILAGCSEKDKDAASDATTERTNSEEQKKEEDAKFKPGTFKPGTFTPGEFKPGTFKPGTFKPGTFTPGNFDPSVTVSVEEDEIVIDIPSHLLFDFDKSTLKTDVIETLEQLSEDLNEYEGANLLINGHTDNQGEPEYNQRLSEERAKEVQHYLEKLVNVEKIKIITKGYGSTKPVSSNETEAGKEKNRRVEIIVEPLENK</sequence>
<feature type="region of interest" description="Disordered" evidence="5">
    <location>
        <begin position="184"/>
        <end position="214"/>
    </location>
</feature>
<dbReference type="PRINTS" id="PR01021">
    <property type="entry name" value="OMPADOMAIN"/>
</dbReference>
<gene>
    <name evidence="7" type="ORF">ACFYKT_19660</name>
</gene>
<dbReference type="Pfam" id="PF00691">
    <property type="entry name" value="OmpA"/>
    <property type="match status" value="1"/>
</dbReference>
<dbReference type="PANTHER" id="PTHR30329">
    <property type="entry name" value="STATOR ELEMENT OF FLAGELLAR MOTOR COMPLEX"/>
    <property type="match status" value="1"/>
</dbReference>